<dbReference type="SUPFAM" id="SSF55874">
    <property type="entry name" value="ATPase domain of HSP90 chaperone/DNA topoisomerase II/histidine kinase"/>
    <property type="match status" value="1"/>
</dbReference>
<dbReference type="Pfam" id="PF00072">
    <property type="entry name" value="Response_reg"/>
    <property type="match status" value="1"/>
</dbReference>
<proteinExistence type="predicted"/>
<evidence type="ECO:0000256" key="3">
    <source>
        <dbReference type="PROSITE-ProRule" id="PRU00169"/>
    </source>
</evidence>
<dbReference type="Gene3D" id="3.40.50.2300">
    <property type="match status" value="1"/>
</dbReference>
<dbReference type="PANTHER" id="PTHR45339:SF1">
    <property type="entry name" value="HYBRID SIGNAL TRANSDUCTION HISTIDINE KINASE J"/>
    <property type="match status" value="1"/>
</dbReference>
<evidence type="ECO:0000313" key="7">
    <source>
        <dbReference type="EMBL" id="SPQ18666.1"/>
    </source>
</evidence>
<dbReference type="InterPro" id="IPR036890">
    <property type="entry name" value="HATPase_C_sf"/>
</dbReference>
<accession>A0A446B830</accession>
<dbReference type="InterPro" id="IPR001789">
    <property type="entry name" value="Sig_transdc_resp-reg_receiver"/>
</dbReference>
<dbReference type="InterPro" id="IPR011006">
    <property type="entry name" value="CheY-like_superfamily"/>
</dbReference>
<keyword evidence="2" id="KW-0902">Two-component regulatory system</keyword>
<feature type="domain" description="Response regulatory" evidence="6">
    <location>
        <begin position="341"/>
        <end position="467"/>
    </location>
</feature>
<keyword evidence="1 3" id="KW-0597">Phosphoprotein</keyword>
<dbReference type="FunFam" id="3.30.565.10:FF:000010">
    <property type="entry name" value="Sensor histidine kinase RcsC"/>
    <property type="match status" value="1"/>
</dbReference>
<evidence type="ECO:0000259" key="6">
    <source>
        <dbReference type="PROSITE" id="PS50110"/>
    </source>
</evidence>
<dbReference type="CDD" id="cd17546">
    <property type="entry name" value="REC_hyHK_CKI1_RcsC-like"/>
    <property type="match status" value="1"/>
</dbReference>
<dbReference type="Gene3D" id="3.30.565.10">
    <property type="entry name" value="Histidine kinase-like ATPase, C-terminal domain"/>
    <property type="match status" value="1"/>
</dbReference>
<dbReference type="SMART" id="SM00388">
    <property type="entry name" value="HisKA"/>
    <property type="match status" value="1"/>
</dbReference>
<dbReference type="SUPFAM" id="SSF52172">
    <property type="entry name" value="CheY-like"/>
    <property type="match status" value="1"/>
</dbReference>
<evidence type="ECO:0000259" key="5">
    <source>
        <dbReference type="PROSITE" id="PS50109"/>
    </source>
</evidence>
<gene>
    <name evidence="7" type="ORF">TT172_LOCUS1085</name>
</gene>
<organism evidence="7 8">
    <name type="scientific">Thermothielavioides terrestris</name>
    <dbReference type="NCBI Taxonomy" id="2587410"/>
    <lineage>
        <taxon>Eukaryota</taxon>
        <taxon>Fungi</taxon>
        <taxon>Dikarya</taxon>
        <taxon>Ascomycota</taxon>
        <taxon>Pezizomycotina</taxon>
        <taxon>Sordariomycetes</taxon>
        <taxon>Sordariomycetidae</taxon>
        <taxon>Sordariales</taxon>
        <taxon>Chaetomiaceae</taxon>
        <taxon>Thermothielavioides</taxon>
    </lineage>
</organism>
<dbReference type="PROSITE" id="PS50110">
    <property type="entry name" value="RESPONSE_REGULATORY"/>
    <property type="match status" value="1"/>
</dbReference>
<dbReference type="Pfam" id="PF02518">
    <property type="entry name" value="HATPase_c"/>
    <property type="match status" value="1"/>
</dbReference>
<evidence type="ECO:0000256" key="2">
    <source>
        <dbReference type="ARBA" id="ARBA00023012"/>
    </source>
</evidence>
<dbReference type="SUPFAM" id="SSF47384">
    <property type="entry name" value="Homodimeric domain of signal transducing histidine kinase"/>
    <property type="match status" value="1"/>
</dbReference>
<dbReference type="InterPro" id="IPR004358">
    <property type="entry name" value="Sig_transdc_His_kin-like_C"/>
</dbReference>
<feature type="region of interest" description="Disordered" evidence="4">
    <location>
        <begin position="471"/>
        <end position="501"/>
    </location>
</feature>
<dbReference type="Proteomes" id="UP000289323">
    <property type="component" value="Unassembled WGS sequence"/>
</dbReference>
<evidence type="ECO:0000256" key="4">
    <source>
        <dbReference type="SAM" id="MobiDB-lite"/>
    </source>
</evidence>
<dbReference type="EMBL" id="OUUZ01000001">
    <property type="protein sequence ID" value="SPQ18666.1"/>
    <property type="molecule type" value="Genomic_DNA"/>
</dbReference>
<dbReference type="InterPro" id="IPR036097">
    <property type="entry name" value="HisK_dim/P_sf"/>
</dbReference>
<dbReference type="Gene3D" id="1.10.287.130">
    <property type="match status" value="1"/>
</dbReference>
<protein>
    <submittedName>
        <fullName evidence="7">959f1bc4-3a68-492d-b5fa-ba86cd8c18cc</fullName>
    </submittedName>
</protein>
<feature type="domain" description="Histidine kinase" evidence="5">
    <location>
        <begin position="41"/>
        <end position="263"/>
    </location>
</feature>
<reference evidence="7 8" key="1">
    <citation type="submission" date="2018-04" db="EMBL/GenBank/DDBJ databases">
        <authorList>
            <person name="Huttner S."/>
            <person name="Dainat J."/>
        </authorList>
    </citation>
    <scope>NUCLEOTIDE SEQUENCE [LARGE SCALE GENOMIC DNA]</scope>
</reference>
<dbReference type="InterPro" id="IPR003661">
    <property type="entry name" value="HisK_dim/P_dom"/>
</dbReference>
<feature type="modified residue" description="4-aspartylphosphate" evidence="3">
    <location>
        <position position="396"/>
    </location>
</feature>
<dbReference type="PANTHER" id="PTHR45339">
    <property type="entry name" value="HYBRID SIGNAL TRANSDUCTION HISTIDINE KINASE J"/>
    <property type="match status" value="1"/>
</dbReference>
<feature type="compositionally biased region" description="Low complexity" evidence="4">
    <location>
        <begin position="487"/>
        <end position="501"/>
    </location>
</feature>
<dbReference type="InterPro" id="IPR005467">
    <property type="entry name" value="His_kinase_dom"/>
</dbReference>
<dbReference type="PROSITE" id="PS50109">
    <property type="entry name" value="HIS_KIN"/>
    <property type="match status" value="1"/>
</dbReference>
<dbReference type="GO" id="GO:0000155">
    <property type="term" value="F:phosphorelay sensor kinase activity"/>
    <property type="evidence" value="ECO:0007669"/>
    <property type="project" value="InterPro"/>
</dbReference>
<dbReference type="Pfam" id="PF00512">
    <property type="entry name" value="HisKA"/>
    <property type="match status" value="1"/>
</dbReference>
<evidence type="ECO:0000313" key="8">
    <source>
        <dbReference type="Proteomes" id="UP000289323"/>
    </source>
</evidence>
<dbReference type="InterPro" id="IPR003594">
    <property type="entry name" value="HATPase_dom"/>
</dbReference>
<dbReference type="PRINTS" id="PR00344">
    <property type="entry name" value="BCTRLSENSOR"/>
</dbReference>
<name>A0A446B830_9PEZI</name>
<sequence>MDITKLKAREQGLQAQAEEKRQLVANEAAAKEASRLKSQFLANVRLSTPNDVIGMVELLLGAELGGEQRELAENIHRYANALLTVINDILDFSKVESGRLDIEEVRFSLPVIVQDVGKMLGFVAERKGLAFHTAIAADIESDFAVMGDPGRVRQIMTNLLANSINFTDQGSVTLSVTKEKEAVDVAEIKFAIEDTGMGIDEEVQKRLFQPSHQGNASTARGLGGTGLGLSVSKTLLELMKGRIELRSTAGQGTTVTFLIPFKKAQPRRTADPSSPAGLHHPELGLARCNSEVAPTSDTAPVKPADAVNHSSRSAWGSSSSSLLAVADPEVQLSLSERANIHVLVVDDNPVNRKYAVRVIEKLGFQVAAVCNGKEALDYIAAAKEGTQRKPDIILMDVHMPIIDGYECTQHLRHDLDYKTYVSGVPIVALTASATRDDREKCERAGMDDYLPRPVTVRSLERMLVRWSIQGRSPPANVSTNDEPPSSPSRAQSASVVVKPHL</sequence>
<dbReference type="SMART" id="SM00448">
    <property type="entry name" value="REC"/>
    <property type="match status" value="1"/>
</dbReference>
<evidence type="ECO:0000256" key="1">
    <source>
        <dbReference type="ARBA" id="ARBA00022553"/>
    </source>
</evidence>
<dbReference type="AlphaFoldDB" id="A0A446B830"/>
<dbReference type="SMART" id="SM00387">
    <property type="entry name" value="HATPase_c"/>
    <property type="match status" value="1"/>
</dbReference>
<dbReference type="CDD" id="cd00082">
    <property type="entry name" value="HisKA"/>
    <property type="match status" value="1"/>
</dbReference>